<gene>
    <name evidence="1" type="ORF">UV26_C0030G0008</name>
</gene>
<dbReference type="Proteomes" id="UP000034678">
    <property type="component" value="Unassembled WGS sequence"/>
</dbReference>
<evidence type="ECO:0000313" key="1">
    <source>
        <dbReference type="EMBL" id="KKS59076.1"/>
    </source>
</evidence>
<evidence type="ECO:0000313" key="2">
    <source>
        <dbReference type="Proteomes" id="UP000034678"/>
    </source>
</evidence>
<dbReference type="EMBL" id="LCDU01000030">
    <property type="protein sequence ID" value="KKS59076.1"/>
    <property type="molecule type" value="Genomic_DNA"/>
</dbReference>
<dbReference type="AlphaFoldDB" id="A0A0G1CKF3"/>
<sequence length="58" mass="7032">MEKYENERKALIKKQSDLASVYLKKHLKEKKAKNSSMADFYMRAMKMCNYRIKKLENQ</sequence>
<accession>A0A0G1CKF3</accession>
<comment type="caution">
    <text evidence="1">The sequence shown here is derived from an EMBL/GenBank/DDBJ whole genome shotgun (WGS) entry which is preliminary data.</text>
</comment>
<reference evidence="1 2" key="1">
    <citation type="journal article" date="2015" name="Nature">
        <title>rRNA introns, odd ribosomes, and small enigmatic genomes across a large radiation of phyla.</title>
        <authorList>
            <person name="Brown C.T."/>
            <person name="Hug L.A."/>
            <person name="Thomas B.C."/>
            <person name="Sharon I."/>
            <person name="Castelle C.J."/>
            <person name="Singh A."/>
            <person name="Wilkins M.J."/>
            <person name="Williams K.H."/>
            <person name="Banfield J.F."/>
        </authorList>
    </citation>
    <scope>NUCLEOTIDE SEQUENCE [LARGE SCALE GENOMIC DNA]</scope>
</reference>
<name>A0A0G1CKF3_UNCKA</name>
<proteinExistence type="predicted"/>
<protein>
    <submittedName>
        <fullName evidence="1">Uncharacterized protein</fullName>
    </submittedName>
</protein>
<organism evidence="1 2">
    <name type="scientific">candidate division WWE3 bacterium GW2011_GWF2_42_42</name>
    <dbReference type="NCBI Taxonomy" id="1619142"/>
    <lineage>
        <taxon>Bacteria</taxon>
        <taxon>Katanobacteria</taxon>
    </lineage>
</organism>
<dbReference type="STRING" id="1619142.UV26_C0030G0008"/>